<gene>
    <name evidence="9" type="ORF">C7377_0383</name>
</gene>
<dbReference type="PANTHER" id="PTHR43793:SF2">
    <property type="entry name" value="BIFUNCTIONAL PROTEIN HLDE"/>
    <property type="match status" value="1"/>
</dbReference>
<dbReference type="NCBIfam" id="TIGR00125">
    <property type="entry name" value="cyt_tran_rel"/>
    <property type="match status" value="1"/>
</dbReference>
<dbReference type="InterPro" id="IPR014729">
    <property type="entry name" value="Rossmann-like_a/b/a_fold"/>
</dbReference>
<reference evidence="9 10" key="1">
    <citation type="submission" date="2018-05" db="EMBL/GenBank/DDBJ databases">
        <title>Genomic Encyclopedia of Type Strains, Phase IV (KMG-IV): sequencing the most valuable type-strain genomes for metagenomic binning, comparative biology and taxonomic classification.</title>
        <authorList>
            <person name="Goeker M."/>
        </authorList>
    </citation>
    <scope>NUCLEOTIDE SEQUENCE [LARGE SCALE GENOMIC DNA]</scope>
    <source>
        <strain evidence="9 10">DSM 28579</strain>
    </source>
</reference>
<protein>
    <recommendedName>
        <fullName evidence="1">D-glycero-beta-D-manno-heptose 1-phosphate adenylyltransferase</fullName>
        <ecNumber evidence="1">2.7.7.70</ecNumber>
    </recommendedName>
</protein>
<dbReference type="GO" id="GO:0016779">
    <property type="term" value="F:nucleotidyltransferase activity"/>
    <property type="evidence" value="ECO:0007669"/>
    <property type="project" value="UniProtKB-KW"/>
</dbReference>
<accession>A0A7L4UQN7</accession>
<comment type="catalytic activity">
    <reaction evidence="7">
        <text>D-glycero-beta-D-manno-heptose 1-phosphate + ATP + H(+) = ADP-D-glycero-beta-D-manno-heptose + diphosphate</text>
        <dbReference type="Rhea" id="RHEA:27465"/>
        <dbReference type="ChEBI" id="CHEBI:15378"/>
        <dbReference type="ChEBI" id="CHEBI:30616"/>
        <dbReference type="ChEBI" id="CHEBI:33019"/>
        <dbReference type="ChEBI" id="CHEBI:59967"/>
        <dbReference type="ChEBI" id="CHEBI:61593"/>
        <dbReference type="EC" id="2.7.7.70"/>
    </reaction>
</comment>
<evidence type="ECO:0000256" key="1">
    <source>
        <dbReference type="ARBA" id="ARBA00012519"/>
    </source>
</evidence>
<evidence type="ECO:0000256" key="2">
    <source>
        <dbReference type="ARBA" id="ARBA00022679"/>
    </source>
</evidence>
<dbReference type="InterPro" id="IPR004821">
    <property type="entry name" value="Cyt_trans-like"/>
</dbReference>
<evidence type="ECO:0000256" key="6">
    <source>
        <dbReference type="ARBA" id="ARBA00023277"/>
    </source>
</evidence>
<dbReference type="GO" id="GO:0016773">
    <property type="term" value="F:phosphotransferase activity, alcohol group as acceptor"/>
    <property type="evidence" value="ECO:0007669"/>
    <property type="project" value="InterPro"/>
</dbReference>
<keyword evidence="3" id="KW-0548">Nucleotidyltransferase</keyword>
<sequence length="166" mass="18327">MKTPLTKLQAKIFDSSESAKSIVKGWKSNDKKIVFTNGCFDILHQGHVVYLAKAASLGDKLIVGLNTDASVKRLKGENRPLNGERERAIILAALGFVDLVVFFEDDTPYELIKELKPNILTKGADYNPKNIVGYDIVMENGGSVETIALEEGFSTTNIIEKIRKTL</sequence>
<keyword evidence="6" id="KW-0119">Carbohydrate metabolism</keyword>
<organism evidence="9 10">
    <name type="scientific">Balneicella halophila</name>
    <dbReference type="NCBI Taxonomy" id="1537566"/>
    <lineage>
        <taxon>Bacteria</taxon>
        <taxon>Pseudomonadati</taxon>
        <taxon>Bacteroidota</taxon>
        <taxon>Bacteroidia</taxon>
        <taxon>Bacteroidales</taxon>
        <taxon>Balneicellaceae</taxon>
        <taxon>Balneicella</taxon>
    </lineage>
</organism>
<evidence type="ECO:0000313" key="9">
    <source>
        <dbReference type="EMBL" id="PVX52085.1"/>
    </source>
</evidence>
<evidence type="ECO:0000313" key="10">
    <source>
        <dbReference type="Proteomes" id="UP000251835"/>
    </source>
</evidence>
<dbReference type="InterPro" id="IPR050385">
    <property type="entry name" value="Archaeal_FAD_synthase"/>
</dbReference>
<feature type="domain" description="Cytidyltransferase-like" evidence="8">
    <location>
        <begin position="35"/>
        <end position="133"/>
    </location>
</feature>
<keyword evidence="4" id="KW-0547">Nucleotide-binding</keyword>
<dbReference type="SUPFAM" id="SSF52374">
    <property type="entry name" value="Nucleotidylyl transferase"/>
    <property type="match status" value="1"/>
</dbReference>
<dbReference type="AlphaFoldDB" id="A0A7L4UQN7"/>
<dbReference type="NCBIfam" id="TIGR02199">
    <property type="entry name" value="rfaE_dom_II"/>
    <property type="match status" value="1"/>
</dbReference>
<keyword evidence="5" id="KW-0067">ATP-binding</keyword>
<keyword evidence="2 9" id="KW-0808">Transferase</keyword>
<dbReference type="OrthoDB" id="9795543at2"/>
<dbReference type="Pfam" id="PF01467">
    <property type="entry name" value="CTP_transf_like"/>
    <property type="match status" value="1"/>
</dbReference>
<dbReference type="PANTHER" id="PTHR43793">
    <property type="entry name" value="FAD SYNTHASE"/>
    <property type="match status" value="1"/>
</dbReference>
<comment type="caution">
    <text evidence="9">The sequence shown here is derived from an EMBL/GenBank/DDBJ whole genome shotgun (WGS) entry which is preliminary data.</text>
</comment>
<dbReference type="InterPro" id="IPR011914">
    <property type="entry name" value="RfaE_dom_II"/>
</dbReference>
<dbReference type="GO" id="GO:0005524">
    <property type="term" value="F:ATP binding"/>
    <property type="evidence" value="ECO:0007669"/>
    <property type="project" value="UniProtKB-KW"/>
</dbReference>
<evidence type="ECO:0000256" key="5">
    <source>
        <dbReference type="ARBA" id="ARBA00022840"/>
    </source>
</evidence>
<dbReference type="Proteomes" id="UP000251835">
    <property type="component" value="Unassembled WGS sequence"/>
</dbReference>
<keyword evidence="10" id="KW-1185">Reference proteome</keyword>
<name>A0A7L4UQN7_BALHA</name>
<dbReference type="Gene3D" id="3.40.50.620">
    <property type="entry name" value="HUPs"/>
    <property type="match status" value="1"/>
</dbReference>
<dbReference type="RefSeq" id="WP_116495644.1">
    <property type="nucleotide sequence ID" value="NZ_QENZ01000003.1"/>
</dbReference>
<dbReference type="GO" id="GO:0005975">
    <property type="term" value="P:carbohydrate metabolic process"/>
    <property type="evidence" value="ECO:0007669"/>
    <property type="project" value="InterPro"/>
</dbReference>
<evidence type="ECO:0000256" key="7">
    <source>
        <dbReference type="ARBA" id="ARBA00047428"/>
    </source>
</evidence>
<dbReference type="EMBL" id="QENZ01000003">
    <property type="protein sequence ID" value="PVX52085.1"/>
    <property type="molecule type" value="Genomic_DNA"/>
</dbReference>
<evidence type="ECO:0000259" key="8">
    <source>
        <dbReference type="Pfam" id="PF01467"/>
    </source>
</evidence>
<evidence type="ECO:0000256" key="3">
    <source>
        <dbReference type="ARBA" id="ARBA00022695"/>
    </source>
</evidence>
<proteinExistence type="predicted"/>
<dbReference type="EC" id="2.7.7.70" evidence="1"/>
<evidence type="ECO:0000256" key="4">
    <source>
        <dbReference type="ARBA" id="ARBA00022741"/>
    </source>
</evidence>